<dbReference type="Proteomes" id="UP000198553">
    <property type="component" value="Unassembled WGS sequence"/>
</dbReference>
<name>A0A1H8JF27_9BACI</name>
<keyword evidence="2" id="KW-1185">Reference proteome</keyword>
<dbReference type="CDD" id="cd06464">
    <property type="entry name" value="ACD_sHsps-like"/>
    <property type="match status" value="1"/>
</dbReference>
<dbReference type="RefSeq" id="WP_090749851.1">
    <property type="nucleotide sequence ID" value="NZ_FOBW01000021.1"/>
</dbReference>
<dbReference type="OrthoDB" id="2905328at2"/>
<dbReference type="STRING" id="930146.SAMN05192533_1218"/>
<evidence type="ECO:0000313" key="2">
    <source>
        <dbReference type="Proteomes" id="UP000198553"/>
    </source>
</evidence>
<sequence>MLPWNQLPFNEDMKKKLNSMNPNEIDKYVQDMVLKMFPKNMGGMLNPQEWLKDADNFQGASPTSTREIHGLQSTVFETHDFVFIRIPIKDEHWLREMKIYHTSHEAIIENIPEIGEKHTLKLPAAVKKKGAVANHRDGVLEVRIPRSYQTQISEINIQDN</sequence>
<dbReference type="SUPFAM" id="SSF49764">
    <property type="entry name" value="HSP20-like chaperones"/>
    <property type="match status" value="1"/>
</dbReference>
<organism evidence="1 2">
    <name type="scientific">Mesobacillus persicus</name>
    <dbReference type="NCBI Taxonomy" id="930146"/>
    <lineage>
        <taxon>Bacteria</taxon>
        <taxon>Bacillati</taxon>
        <taxon>Bacillota</taxon>
        <taxon>Bacilli</taxon>
        <taxon>Bacillales</taxon>
        <taxon>Bacillaceae</taxon>
        <taxon>Mesobacillus</taxon>
    </lineage>
</organism>
<gene>
    <name evidence="1" type="ORF">SAMN05192533_1218</name>
</gene>
<evidence type="ECO:0000313" key="1">
    <source>
        <dbReference type="EMBL" id="SEN79349.1"/>
    </source>
</evidence>
<dbReference type="InterPro" id="IPR008978">
    <property type="entry name" value="HSP20-like_chaperone"/>
</dbReference>
<reference evidence="2" key="1">
    <citation type="submission" date="2016-10" db="EMBL/GenBank/DDBJ databases">
        <authorList>
            <person name="Varghese N."/>
            <person name="Submissions S."/>
        </authorList>
    </citation>
    <scope>NUCLEOTIDE SEQUENCE [LARGE SCALE GENOMIC DNA]</scope>
    <source>
        <strain evidence="2">B48,IBRC-M 10115,DSM 25386,CECT 8001</strain>
    </source>
</reference>
<accession>A0A1H8JF27</accession>
<protein>
    <recommendedName>
        <fullName evidence="3">Molecular chaperone IbpA, HSP20 family</fullName>
    </recommendedName>
</protein>
<evidence type="ECO:0008006" key="3">
    <source>
        <dbReference type="Google" id="ProtNLM"/>
    </source>
</evidence>
<proteinExistence type="predicted"/>
<dbReference type="EMBL" id="FOBW01000021">
    <property type="protein sequence ID" value="SEN79349.1"/>
    <property type="molecule type" value="Genomic_DNA"/>
</dbReference>
<dbReference type="AlphaFoldDB" id="A0A1H8JF27"/>